<dbReference type="EMBL" id="CP003235">
    <property type="protein sequence ID" value="AFC31724.1"/>
    <property type="molecule type" value="Genomic_DNA"/>
</dbReference>
<dbReference type="PANTHER" id="PTHR10000:SF8">
    <property type="entry name" value="HAD SUPERFAMILY HYDROLASE-LIKE, TYPE 3"/>
    <property type="match status" value="1"/>
</dbReference>
<dbReference type="SUPFAM" id="SSF56784">
    <property type="entry name" value="HAD-like"/>
    <property type="match status" value="1"/>
</dbReference>
<reference evidence="1 2" key="1">
    <citation type="journal article" date="2012" name="J. Bacteriol.">
        <title>Complete Genome Sequence of Paenibacillus mucilaginosus 3016, a Bacterium Functional as Microbial Fertilizer.</title>
        <authorList>
            <person name="Ma M."/>
            <person name="Wang Z."/>
            <person name="Li L."/>
            <person name="Jiang X."/>
            <person name="Guan D."/>
            <person name="Cao F."/>
            <person name="Chen H."/>
            <person name="Wang X."/>
            <person name="Shen D."/>
            <person name="Du B."/>
            <person name="Li J."/>
        </authorList>
    </citation>
    <scope>NUCLEOTIDE SEQUENCE [LARGE SCALE GENOMIC DNA]</scope>
    <source>
        <strain evidence="1 2">3016</strain>
    </source>
</reference>
<dbReference type="HOGENOM" id="CLU_044146_1_4_9"/>
<dbReference type="KEGG" id="pmq:PM3016_4992"/>
<dbReference type="AlphaFoldDB" id="H6NN48"/>
<keyword evidence="2" id="KW-1185">Reference proteome</keyword>
<evidence type="ECO:0000313" key="1">
    <source>
        <dbReference type="EMBL" id="AFC31724.1"/>
    </source>
</evidence>
<dbReference type="STRING" id="1116391.PM3016_4992"/>
<dbReference type="Pfam" id="PF08282">
    <property type="entry name" value="Hydrolase_3"/>
    <property type="match status" value="1"/>
</dbReference>
<gene>
    <name evidence="1" type="ORF">PM3016_4992</name>
</gene>
<dbReference type="Proteomes" id="UP000007523">
    <property type="component" value="Chromosome"/>
</dbReference>
<proteinExistence type="predicted"/>
<dbReference type="GO" id="GO:0000287">
    <property type="term" value="F:magnesium ion binding"/>
    <property type="evidence" value="ECO:0007669"/>
    <property type="project" value="TreeGrafter"/>
</dbReference>
<protein>
    <submittedName>
        <fullName evidence="1">Phosphatase</fullName>
    </submittedName>
</protein>
<name>H6NN48_9BACL</name>
<dbReference type="InterPro" id="IPR023214">
    <property type="entry name" value="HAD_sf"/>
</dbReference>
<dbReference type="RefSeq" id="WP_014371352.1">
    <property type="nucleotide sequence ID" value="NC_016935.1"/>
</dbReference>
<evidence type="ECO:0000313" key="2">
    <source>
        <dbReference type="Proteomes" id="UP000007523"/>
    </source>
</evidence>
<dbReference type="Gene3D" id="3.40.50.1000">
    <property type="entry name" value="HAD superfamily/HAD-like"/>
    <property type="match status" value="1"/>
</dbReference>
<dbReference type="PANTHER" id="PTHR10000">
    <property type="entry name" value="PHOSPHOSERINE PHOSPHATASE"/>
    <property type="match status" value="1"/>
</dbReference>
<sequence>MAERMLYVSDLDGTLLNGRQEIPAQSREVLNALIREGMHFTIATARAYESVKRIVEGLELQVPVVLFNGVFIRDMAEGRYLVENYLDPLLAQEILRAYLDSGLNPLVYTMNAAGEPKVYYRGIFNESEAQYIGNRTAGGDKRFTLVSDFAEIGEEQVITVNAIDRSGRMEAVFQTFRSRDACVCHYGPDVYAPAYHWLEISSLRATKREAVLALKAMGGYDRLVCFGDNLNDLSMFEAADECYAVSNAHPLALDAADGIIASNEENGVAYYLRDRIAAENVSLS</sequence>
<accession>H6NN48</accession>
<dbReference type="GO" id="GO:0005829">
    <property type="term" value="C:cytosol"/>
    <property type="evidence" value="ECO:0007669"/>
    <property type="project" value="TreeGrafter"/>
</dbReference>
<dbReference type="Gene3D" id="3.30.1240.10">
    <property type="match status" value="1"/>
</dbReference>
<dbReference type="InterPro" id="IPR036412">
    <property type="entry name" value="HAD-like_sf"/>
</dbReference>
<dbReference type="GO" id="GO:0016791">
    <property type="term" value="F:phosphatase activity"/>
    <property type="evidence" value="ECO:0007669"/>
    <property type="project" value="TreeGrafter"/>
</dbReference>
<organism evidence="1 2">
    <name type="scientific">Paenibacillus mucilaginosus 3016</name>
    <dbReference type="NCBI Taxonomy" id="1116391"/>
    <lineage>
        <taxon>Bacteria</taxon>
        <taxon>Bacillati</taxon>
        <taxon>Bacillota</taxon>
        <taxon>Bacilli</taxon>
        <taxon>Bacillales</taxon>
        <taxon>Paenibacillaceae</taxon>
        <taxon>Paenibacillus</taxon>
    </lineage>
</organism>